<evidence type="ECO:0000313" key="2">
    <source>
        <dbReference type="EMBL" id="SKB99980.1"/>
    </source>
</evidence>
<evidence type="ECO:0000313" key="3">
    <source>
        <dbReference type="Proteomes" id="UP000190044"/>
    </source>
</evidence>
<sequence length="153" mass="16634">MRICGSHELRELVQSNRLDLAVIITDTDDPDVATRKQVAWYGDQDLVNREVLPLALLEAPCMFRELGLAALERANIPYEIVIETTSASVLHAAIEAGIGIAPRTATFMMDRPSSQVSGLPELGSVGYAVIDNAHTSRGAGRLGQLLRKALHEM</sequence>
<dbReference type="Gene3D" id="3.40.190.10">
    <property type="entry name" value="Periplasmic binding protein-like II"/>
    <property type="match status" value="2"/>
</dbReference>
<dbReference type="Proteomes" id="UP000190044">
    <property type="component" value="Unassembled WGS sequence"/>
</dbReference>
<keyword evidence="3" id="KW-1185">Reference proteome</keyword>
<gene>
    <name evidence="2" type="ORF">SAMN06295937_10463</name>
</gene>
<reference evidence="3" key="1">
    <citation type="submission" date="2017-02" db="EMBL/GenBank/DDBJ databases">
        <authorList>
            <person name="Varghese N."/>
            <person name="Submissions S."/>
        </authorList>
    </citation>
    <scope>NUCLEOTIDE SEQUENCE [LARGE SCALE GENOMIC DNA]</scope>
    <source>
        <strain evidence="3">R11H</strain>
    </source>
</reference>
<dbReference type="AlphaFoldDB" id="A0A1T5FV24"/>
<dbReference type="InterPro" id="IPR005119">
    <property type="entry name" value="LysR_subst-bd"/>
</dbReference>
<dbReference type="SUPFAM" id="SSF53850">
    <property type="entry name" value="Periplasmic binding protein-like II"/>
    <property type="match status" value="1"/>
</dbReference>
<dbReference type="RefSeq" id="WP_176141691.1">
    <property type="nucleotide sequence ID" value="NZ_FUYP01000046.1"/>
</dbReference>
<dbReference type="EMBL" id="FUYP01000046">
    <property type="protein sequence ID" value="SKB99980.1"/>
    <property type="molecule type" value="Genomic_DNA"/>
</dbReference>
<protein>
    <submittedName>
        <fullName evidence="2">LysR substrate binding domain-containing protein</fullName>
    </submittedName>
</protein>
<evidence type="ECO:0000259" key="1">
    <source>
        <dbReference type="Pfam" id="PF03466"/>
    </source>
</evidence>
<feature type="domain" description="LysR substrate-binding" evidence="1">
    <location>
        <begin position="5"/>
        <end position="101"/>
    </location>
</feature>
<dbReference type="Pfam" id="PF03466">
    <property type="entry name" value="LysR_substrate"/>
    <property type="match status" value="1"/>
</dbReference>
<name>A0A1T5FV24_9SPHN</name>
<proteinExistence type="predicted"/>
<organism evidence="2 3">
    <name type="scientific">Sphingopyxis flava</name>
    <dbReference type="NCBI Taxonomy" id="1507287"/>
    <lineage>
        <taxon>Bacteria</taxon>
        <taxon>Pseudomonadati</taxon>
        <taxon>Pseudomonadota</taxon>
        <taxon>Alphaproteobacteria</taxon>
        <taxon>Sphingomonadales</taxon>
        <taxon>Sphingomonadaceae</taxon>
        <taxon>Sphingopyxis</taxon>
    </lineage>
</organism>
<accession>A0A1T5FV24</accession>